<evidence type="ECO:0000313" key="10">
    <source>
        <dbReference type="Proteomes" id="UP000292447"/>
    </source>
</evidence>
<dbReference type="GO" id="GO:0051301">
    <property type="term" value="P:cell division"/>
    <property type="evidence" value="ECO:0007669"/>
    <property type="project" value="UniProtKB-KW"/>
</dbReference>
<keyword evidence="1" id="KW-0132">Cell division</keyword>
<dbReference type="SMART" id="SM00028">
    <property type="entry name" value="TPR"/>
    <property type="match status" value="8"/>
</dbReference>
<keyword evidence="2" id="KW-0677">Repeat</keyword>
<dbReference type="Pfam" id="PF13424">
    <property type="entry name" value="TPR_12"/>
    <property type="match status" value="1"/>
</dbReference>
<feature type="repeat" description="TPR" evidence="7">
    <location>
        <begin position="363"/>
        <end position="396"/>
    </location>
</feature>
<gene>
    <name evidence="9" type="primary">MPUL0C08330</name>
    <name evidence="9" type="ORF">METSCH_C08330</name>
</gene>
<dbReference type="Pfam" id="PF13176">
    <property type="entry name" value="TPR_7"/>
    <property type="match status" value="1"/>
</dbReference>
<evidence type="ECO:0000313" key="9">
    <source>
        <dbReference type="EMBL" id="QBM88852.1"/>
    </source>
</evidence>
<organism evidence="9 10">
    <name type="scientific">Metschnikowia aff. pulcherrima</name>
    <dbReference type="NCBI Taxonomy" id="2163413"/>
    <lineage>
        <taxon>Eukaryota</taxon>
        <taxon>Fungi</taxon>
        <taxon>Dikarya</taxon>
        <taxon>Ascomycota</taxon>
        <taxon>Saccharomycotina</taxon>
        <taxon>Pichiomycetes</taxon>
        <taxon>Metschnikowiaceae</taxon>
        <taxon>Metschnikowia</taxon>
    </lineage>
</organism>
<dbReference type="PANTHER" id="PTHR12558">
    <property type="entry name" value="CELL DIVISION CYCLE 16,23,27"/>
    <property type="match status" value="1"/>
</dbReference>
<dbReference type="Gene3D" id="1.25.40.10">
    <property type="entry name" value="Tetratricopeptide repeat domain"/>
    <property type="match status" value="1"/>
</dbReference>
<protein>
    <submittedName>
        <fullName evidence="9">Anaphase-promoting complex subunit 6</fullName>
    </submittedName>
</protein>
<keyword evidence="5 7" id="KW-0802">TPR repeat</keyword>
<feature type="compositionally biased region" description="Polar residues" evidence="8">
    <location>
        <begin position="648"/>
        <end position="658"/>
    </location>
</feature>
<keyword evidence="4" id="KW-0833">Ubl conjugation pathway</keyword>
<feature type="compositionally biased region" description="Polar residues" evidence="8">
    <location>
        <begin position="623"/>
        <end position="634"/>
    </location>
</feature>
<evidence type="ECO:0000256" key="2">
    <source>
        <dbReference type="ARBA" id="ARBA00022737"/>
    </source>
</evidence>
<keyword evidence="3" id="KW-0498">Mitosis</keyword>
<dbReference type="STRING" id="2163413.A0A4P6XN25"/>
<dbReference type="GO" id="GO:0045842">
    <property type="term" value="P:positive regulation of mitotic metaphase/anaphase transition"/>
    <property type="evidence" value="ECO:0007669"/>
    <property type="project" value="TreeGrafter"/>
</dbReference>
<evidence type="ECO:0000256" key="7">
    <source>
        <dbReference type="PROSITE-ProRule" id="PRU00339"/>
    </source>
</evidence>
<proteinExistence type="predicted"/>
<feature type="compositionally biased region" description="Acidic residues" evidence="8">
    <location>
        <begin position="674"/>
        <end position="685"/>
    </location>
</feature>
<reference evidence="10" key="1">
    <citation type="submission" date="2019-03" db="EMBL/GenBank/DDBJ databases">
        <title>Snf2 controls pulcherriminic acid biosynthesis and connects pigmentation and antifungal activity of the yeast Metschnikowia pulcherrima.</title>
        <authorList>
            <person name="Gore-Lloyd D."/>
            <person name="Sumann I."/>
            <person name="Brachmann A.O."/>
            <person name="Schneeberger K."/>
            <person name="Ortiz-Merino R.A."/>
            <person name="Moreno-Beltran M."/>
            <person name="Schlaefli M."/>
            <person name="Kirner P."/>
            <person name="Santos Kron A."/>
            <person name="Wolfe K.H."/>
            <person name="Piel J."/>
            <person name="Ahrens C.H."/>
            <person name="Henk D."/>
            <person name="Freimoser F.M."/>
        </authorList>
    </citation>
    <scope>NUCLEOTIDE SEQUENCE [LARGE SCALE GENOMIC DNA]</scope>
    <source>
        <strain evidence="10">APC 1.2</strain>
    </source>
</reference>
<dbReference type="SUPFAM" id="SSF48452">
    <property type="entry name" value="TPR-like"/>
    <property type="match status" value="2"/>
</dbReference>
<feature type="repeat" description="TPR" evidence="7">
    <location>
        <begin position="191"/>
        <end position="224"/>
    </location>
</feature>
<dbReference type="GO" id="GO:0031145">
    <property type="term" value="P:anaphase-promoting complex-dependent catabolic process"/>
    <property type="evidence" value="ECO:0007669"/>
    <property type="project" value="TreeGrafter"/>
</dbReference>
<dbReference type="GO" id="GO:0005680">
    <property type="term" value="C:anaphase-promoting complex"/>
    <property type="evidence" value="ECO:0007669"/>
    <property type="project" value="UniProtKB-ARBA"/>
</dbReference>
<dbReference type="InterPro" id="IPR011990">
    <property type="entry name" value="TPR-like_helical_dom_sf"/>
</dbReference>
<accession>A0A4P6XN25</accession>
<dbReference type="Pfam" id="PF12895">
    <property type="entry name" value="ANAPC3"/>
    <property type="match status" value="1"/>
</dbReference>
<dbReference type="GO" id="GO:0016567">
    <property type="term" value="P:protein ubiquitination"/>
    <property type="evidence" value="ECO:0007669"/>
    <property type="project" value="TreeGrafter"/>
</dbReference>
<dbReference type="InterPro" id="IPR019734">
    <property type="entry name" value="TPR_rpt"/>
</dbReference>
<dbReference type="GO" id="GO:0005737">
    <property type="term" value="C:cytoplasm"/>
    <property type="evidence" value="ECO:0007669"/>
    <property type="project" value="TreeGrafter"/>
</dbReference>
<evidence type="ECO:0000256" key="3">
    <source>
        <dbReference type="ARBA" id="ARBA00022776"/>
    </source>
</evidence>
<feature type="repeat" description="TPR" evidence="7">
    <location>
        <begin position="506"/>
        <end position="539"/>
    </location>
</feature>
<keyword evidence="6" id="KW-0131">Cell cycle</keyword>
<evidence type="ECO:0000256" key="6">
    <source>
        <dbReference type="ARBA" id="ARBA00023306"/>
    </source>
</evidence>
<evidence type="ECO:0000256" key="8">
    <source>
        <dbReference type="SAM" id="MobiDB-lite"/>
    </source>
</evidence>
<dbReference type="EMBL" id="CP034458">
    <property type="protein sequence ID" value="QBM88852.1"/>
    <property type="molecule type" value="Genomic_DNA"/>
</dbReference>
<dbReference type="Proteomes" id="UP000292447">
    <property type="component" value="Chromosome III"/>
</dbReference>
<feature type="repeat" description="TPR" evidence="7">
    <location>
        <begin position="541"/>
        <end position="574"/>
    </location>
</feature>
<dbReference type="PROSITE" id="PS50005">
    <property type="entry name" value="TPR"/>
    <property type="match status" value="4"/>
</dbReference>
<name>A0A4P6XN25_9ASCO</name>
<evidence type="ECO:0000256" key="4">
    <source>
        <dbReference type="ARBA" id="ARBA00022786"/>
    </source>
</evidence>
<sequence length="685" mass="78080">MVQPQKTPLQHNSTLFISPHVGSRRQNVFITPPNPHNNLFETPGTLLSLFYDPDNISGHLHEPEAQIPRASEEPLSRAEKLRLWRHDALMQHHYDTAEYIGDKILSLTNDANDAFWLAQVHFNRGNFLRAFKLLSSKTEYEQSLSCRYLCAYSLIKLERWDDALDILGETNPFKDTNYRVKNTDGGTRLEASMCYLRGVVYANQSNYEKAQEAYKEAVMVDVKCFEAFNELISNDYLSPQEQWDFVDQLNYTDADDNDELIKLLYTSRLSKYINVTKFEEAESILKDEYRLGDNADVLLSRADFLYIKCNYDECLKVCEKVLDRDPHNFSLLPNYLSCLYELGGRNKLFLKAHQLADNHPSHPLTWLAIGIYYLSIHRVLEARKFFSKATLLNPNSGQGWIGFGHTFALEGEHEQAISAYAFAARLFPGTHLPNLFLGMQHLQMNSINLAEEYLLASYQICNTDPLLLNEMGVIHYHKNSLQKAEALFQEALGAAKYLNSDSKTWISIHSNLGHVFRRSNHPYKALDCFNQALKLSPQNDSNILSSMGLVYMKLGDDHKAIQVLHDALALSPSDPVAHDLLRRALQTNKNSPLFLNHMDTKISEIHISSRKFRSPDLDKPRTNILSDTSSSANRLATPLNRKVRDFSESSLKSKSANHTGVDAMAETLKRGEDSSDEEVMDIESD</sequence>
<evidence type="ECO:0000256" key="5">
    <source>
        <dbReference type="ARBA" id="ARBA00022803"/>
    </source>
</evidence>
<dbReference type="Pfam" id="PF13181">
    <property type="entry name" value="TPR_8"/>
    <property type="match status" value="1"/>
</dbReference>
<evidence type="ECO:0000256" key="1">
    <source>
        <dbReference type="ARBA" id="ARBA00022618"/>
    </source>
</evidence>
<dbReference type="PANTHER" id="PTHR12558:SF9">
    <property type="entry name" value="CELL DIVISION CYCLE PROTEIN 16 HOMOLOG"/>
    <property type="match status" value="1"/>
</dbReference>
<dbReference type="AlphaFoldDB" id="A0A4P6XN25"/>
<feature type="region of interest" description="Disordered" evidence="8">
    <location>
        <begin position="613"/>
        <end position="685"/>
    </location>
</feature>
<keyword evidence="10" id="KW-1185">Reference proteome</keyword>